<sequence length="504" mass="53746">MSTSEVQHTYHPASAAHTSYQAGSSLLESGYRPTDDECAALAAPIAGFLRNCSCYDMLGVSTQVVVLDVQAPLSVAFIAAQETRIQSCVLWDPRKRQYVGVLTSTDYICILLYCQSHPREADAVAAWTIEHWLRVKQVQGLGQAKEKPGASPGPRSGIVTCKTDTSLHDCLQKMREHHVRRLIALAEKEGEDFSLVSMMDVEQIVEYLGVMFFHIEKAGGSIGGASGVANSSAGGGGGAADRGAGGGGGGGGAAHHPSSALSSATNAASATGGENESLTRSANSNVGGNAVLTPLQRHNSRQSGPNDFDEYDDDPQGVFALGEAYVLPPYVASIITQAEAAGTGGSGSIGIASDIRVGPYNSIFDVPFVHVPRIGAHRRKAISVTMEQKLSEALTLMLDNDTESIAVCAPNDGVIVAVVSRSDLLRMENQGVYDTQLTVREALASKTSDRIFVCYEKDTLREIFLQFVRRRVKELFLVDPDTGRLLGQLNVAEFVYFLVFGVSE</sequence>
<organism evidence="7 8">
    <name type="scientific">Novymonas esmeraldas</name>
    <dbReference type="NCBI Taxonomy" id="1808958"/>
    <lineage>
        <taxon>Eukaryota</taxon>
        <taxon>Discoba</taxon>
        <taxon>Euglenozoa</taxon>
        <taxon>Kinetoplastea</taxon>
        <taxon>Metakinetoplastina</taxon>
        <taxon>Trypanosomatida</taxon>
        <taxon>Trypanosomatidae</taxon>
        <taxon>Novymonas</taxon>
    </lineage>
</organism>
<dbReference type="EMBL" id="JAECZO010000040">
    <property type="protein sequence ID" value="KAK7194678.1"/>
    <property type="molecule type" value="Genomic_DNA"/>
</dbReference>
<dbReference type="PANTHER" id="PTHR13780">
    <property type="entry name" value="AMP-ACTIVATED PROTEIN KINASE, GAMMA REGULATORY SUBUNIT"/>
    <property type="match status" value="1"/>
</dbReference>
<dbReference type="Proteomes" id="UP001430356">
    <property type="component" value="Unassembled WGS sequence"/>
</dbReference>
<accession>A0AAW0EKQ7</accession>
<evidence type="ECO:0000256" key="4">
    <source>
        <dbReference type="PROSITE-ProRule" id="PRU00703"/>
    </source>
</evidence>
<dbReference type="AlphaFoldDB" id="A0AAW0EKQ7"/>
<name>A0AAW0EKQ7_9TRYP</name>
<comment type="caution">
    <text evidence="7">The sequence shown here is derived from an EMBL/GenBank/DDBJ whole genome shotgun (WGS) entry which is preliminary data.</text>
</comment>
<evidence type="ECO:0000259" key="6">
    <source>
        <dbReference type="PROSITE" id="PS51371"/>
    </source>
</evidence>
<evidence type="ECO:0000313" key="8">
    <source>
        <dbReference type="Proteomes" id="UP001430356"/>
    </source>
</evidence>
<comment type="similarity">
    <text evidence="1">Belongs to the 5'-AMP-activated protein kinase gamma subunit family.</text>
</comment>
<keyword evidence="2" id="KW-0677">Repeat</keyword>
<evidence type="ECO:0000256" key="1">
    <source>
        <dbReference type="ARBA" id="ARBA00006750"/>
    </source>
</evidence>
<dbReference type="CDD" id="cd02205">
    <property type="entry name" value="CBS_pair_SF"/>
    <property type="match status" value="1"/>
</dbReference>
<feature type="domain" description="CBS" evidence="6">
    <location>
        <begin position="377"/>
        <end position="435"/>
    </location>
</feature>
<feature type="domain" description="CBS" evidence="6">
    <location>
        <begin position="60"/>
        <end position="119"/>
    </location>
</feature>
<proteinExistence type="inferred from homology"/>
<keyword evidence="3 4" id="KW-0129">CBS domain</keyword>
<dbReference type="SMART" id="SM00116">
    <property type="entry name" value="CBS"/>
    <property type="match status" value="4"/>
</dbReference>
<feature type="compositionally biased region" description="Low complexity" evidence="5">
    <location>
        <begin position="254"/>
        <end position="270"/>
    </location>
</feature>
<dbReference type="InterPro" id="IPR050511">
    <property type="entry name" value="AMPK_gamma/SDS23_families"/>
</dbReference>
<dbReference type="Gene3D" id="3.10.580.10">
    <property type="entry name" value="CBS-domain"/>
    <property type="match status" value="2"/>
</dbReference>
<dbReference type="InterPro" id="IPR000644">
    <property type="entry name" value="CBS_dom"/>
</dbReference>
<dbReference type="InterPro" id="IPR046342">
    <property type="entry name" value="CBS_dom_sf"/>
</dbReference>
<evidence type="ECO:0000256" key="3">
    <source>
        <dbReference type="ARBA" id="ARBA00023122"/>
    </source>
</evidence>
<dbReference type="PANTHER" id="PTHR13780:SF35">
    <property type="entry name" value="LD22662P"/>
    <property type="match status" value="1"/>
</dbReference>
<dbReference type="SUPFAM" id="SSF54631">
    <property type="entry name" value="CBS-domain pair"/>
    <property type="match status" value="2"/>
</dbReference>
<protein>
    <submittedName>
        <fullName evidence="7">AMP-activated protein kinase, gamma regulatory subunit</fullName>
    </submittedName>
</protein>
<reference evidence="7 8" key="1">
    <citation type="journal article" date="2021" name="MBio">
        <title>A New Model Trypanosomatid, Novymonas esmeraldas: Genomic Perception of Its 'Candidatus Pandoraea novymonadis' Endosymbiont.</title>
        <authorList>
            <person name="Zakharova A."/>
            <person name="Saura A."/>
            <person name="Butenko A."/>
            <person name="Podesvova L."/>
            <person name="Warmusova S."/>
            <person name="Kostygov A.Y."/>
            <person name="Nenarokova A."/>
            <person name="Lukes J."/>
            <person name="Opperdoes F.R."/>
            <person name="Yurchenko V."/>
        </authorList>
    </citation>
    <scope>NUCLEOTIDE SEQUENCE [LARGE SCALE GENOMIC DNA]</scope>
    <source>
        <strain evidence="7 8">E262AT.01</strain>
    </source>
</reference>
<feature type="region of interest" description="Disordered" evidence="5">
    <location>
        <begin position="230"/>
        <end position="314"/>
    </location>
</feature>
<keyword evidence="8" id="KW-1185">Reference proteome</keyword>
<evidence type="ECO:0000256" key="5">
    <source>
        <dbReference type="SAM" id="MobiDB-lite"/>
    </source>
</evidence>
<feature type="compositionally biased region" description="Polar residues" evidence="5">
    <location>
        <begin position="272"/>
        <end position="287"/>
    </location>
</feature>
<dbReference type="Pfam" id="PF00571">
    <property type="entry name" value="CBS"/>
    <property type="match status" value="2"/>
</dbReference>
<feature type="compositionally biased region" description="Gly residues" evidence="5">
    <location>
        <begin position="233"/>
        <end position="253"/>
    </location>
</feature>
<evidence type="ECO:0000313" key="7">
    <source>
        <dbReference type="EMBL" id="KAK7194678.1"/>
    </source>
</evidence>
<dbReference type="PROSITE" id="PS51371">
    <property type="entry name" value="CBS"/>
    <property type="match status" value="2"/>
</dbReference>
<gene>
    <name evidence="7" type="ORF">NESM_000386800</name>
</gene>
<evidence type="ECO:0000256" key="2">
    <source>
        <dbReference type="ARBA" id="ARBA00022737"/>
    </source>
</evidence>